<organism evidence="13 14">
    <name type="scientific">Mycena maculata</name>
    <dbReference type="NCBI Taxonomy" id="230809"/>
    <lineage>
        <taxon>Eukaryota</taxon>
        <taxon>Fungi</taxon>
        <taxon>Dikarya</taxon>
        <taxon>Basidiomycota</taxon>
        <taxon>Agaricomycotina</taxon>
        <taxon>Agaricomycetes</taxon>
        <taxon>Agaricomycetidae</taxon>
        <taxon>Agaricales</taxon>
        <taxon>Marasmiineae</taxon>
        <taxon>Mycenaceae</taxon>
        <taxon>Mycena</taxon>
    </lineage>
</organism>
<dbReference type="Proteomes" id="UP001215280">
    <property type="component" value="Unassembled WGS sequence"/>
</dbReference>
<evidence type="ECO:0000313" key="13">
    <source>
        <dbReference type="EMBL" id="KAJ7736587.1"/>
    </source>
</evidence>
<keyword evidence="8" id="KW-1133">Transmembrane helix</keyword>
<keyword evidence="7" id="KW-0479">Metal-binding</keyword>
<evidence type="ECO:0000256" key="10">
    <source>
        <dbReference type="ARBA" id="ARBA00023004"/>
    </source>
</evidence>
<evidence type="ECO:0000256" key="6">
    <source>
        <dbReference type="ARBA" id="ARBA00022692"/>
    </source>
</evidence>
<dbReference type="PANTHER" id="PTHR24305:SF166">
    <property type="entry name" value="CYTOCHROME P450 12A4, MITOCHONDRIAL-RELATED"/>
    <property type="match status" value="1"/>
</dbReference>
<keyword evidence="14" id="KW-1185">Reference proteome</keyword>
<keyword evidence="5" id="KW-0349">Heme</keyword>
<evidence type="ECO:0000256" key="9">
    <source>
        <dbReference type="ARBA" id="ARBA00023002"/>
    </source>
</evidence>
<dbReference type="AlphaFoldDB" id="A0AAD7I749"/>
<comment type="caution">
    <text evidence="13">The sequence shown here is derived from an EMBL/GenBank/DDBJ whole genome shotgun (WGS) entry which is preliminary data.</text>
</comment>
<dbReference type="GO" id="GO:0016705">
    <property type="term" value="F:oxidoreductase activity, acting on paired donors, with incorporation or reduction of molecular oxygen"/>
    <property type="evidence" value="ECO:0007669"/>
    <property type="project" value="InterPro"/>
</dbReference>
<dbReference type="GO" id="GO:0005506">
    <property type="term" value="F:iron ion binding"/>
    <property type="evidence" value="ECO:0007669"/>
    <property type="project" value="InterPro"/>
</dbReference>
<keyword evidence="9" id="KW-0560">Oxidoreductase</keyword>
<protein>
    <submittedName>
        <fullName evidence="13">Cytochrome P450</fullName>
    </submittedName>
</protein>
<dbReference type="Pfam" id="PF00067">
    <property type="entry name" value="p450"/>
    <property type="match status" value="1"/>
</dbReference>
<dbReference type="GO" id="GO:0004497">
    <property type="term" value="F:monooxygenase activity"/>
    <property type="evidence" value="ECO:0007669"/>
    <property type="project" value="UniProtKB-KW"/>
</dbReference>
<keyword evidence="11" id="KW-0503">Monooxygenase</keyword>
<comment type="cofactor">
    <cofactor evidence="1">
        <name>heme</name>
        <dbReference type="ChEBI" id="CHEBI:30413"/>
    </cofactor>
</comment>
<dbReference type="InterPro" id="IPR050121">
    <property type="entry name" value="Cytochrome_P450_monoxygenase"/>
</dbReference>
<comment type="subcellular location">
    <subcellularLocation>
        <location evidence="2">Membrane</location>
    </subcellularLocation>
</comment>
<dbReference type="SUPFAM" id="SSF48264">
    <property type="entry name" value="Cytochrome P450"/>
    <property type="match status" value="1"/>
</dbReference>
<keyword evidence="10" id="KW-0408">Iron</keyword>
<reference evidence="13" key="1">
    <citation type="submission" date="2023-03" db="EMBL/GenBank/DDBJ databases">
        <title>Massive genome expansion in bonnet fungi (Mycena s.s.) driven by repeated elements and novel gene families across ecological guilds.</title>
        <authorList>
            <consortium name="Lawrence Berkeley National Laboratory"/>
            <person name="Harder C.B."/>
            <person name="Miyauchi S."/>
            <person name="Viragh M."/>
            <person name="Kuo A."/>
            <person name="Thoen E."/>
            <person name="Andreopoulos B."/>
            <person name="Lu D."/>
            <person name="Skrede I."/>
            <person name="Drula E."/>
            <person name="Henrissat B."/>
            <person name="Morin E."/>
            <person name="Kohler A."/>
            <person name="Barry K."/>
            <person name="LaButti K."/>
            <person name="Morin E."/>
            <person name="Salamov A."/>
            <person name="Lipzen A."/>
            <person name="Mereny Z."/>
            <person name="Hegedus B."/>
            <person name="Baldrian P."/>
            <person name="Stursova M."/>
            <person name="Weitz H."/>
            <person name="Taylor A."/>
            <person name="Grigoriev I.V."/>
            <person name="Nagy L.G."/>
            <person name="Martin F."/>
            <person name="Kauserud H."/>
        </authorList>
    </citation>
    <scope>NUCLEOTIDE SEQUENCE</scope>
    <source>
        <strain evidence="13">CBHHK188m</strain>
    </source>
</reference>
<evidence type="ECO:0000256" key="12">
    <source>
        <dbReference type="ARBA" id="ARBA00023136"/>
    </source>
</evidence>
<evidence type="ECO:0000256" key="7">
    <source>
        <dbReference type="ARBA" id="ARBA00022723"/>
    </source>
</evidence>
<name>A0AAD7I749_9AGAR</name>
<accession>A0AAD7I749</accession>
<keyword evidence="6" id="KW-0812">Transmembrane</keyword>
<evidence type="ECO:0000256" key="5">
    <source>
        <dbReference type="ARBA" id="ARBA00022617"/>
    </source>
</evidence>
<comment type="pathway">
    <text evidence="3">Secondary metabolite biosynthesis; terpenoid biosynthesis.</text>
</comment>
<evidence type="ECO:0000256" key="1">
    <source>
        <dbReference type="ARBA" id="ARBA00001971"/>
    </source>
</evidence>
<dbReference type="InterPro" id="IPR036396">
    <property type="entry name" value="Cyt_P450_sf"/>
</dbReference>
<dbReference type="GO" id="GO:0020037">
    <property type="term" value="F:heme binding"/>
    <property type="evidence" value="ECO:0007669"/>
    <property type="project" value="InterPro"/>
</dbReference>
<dbReference type="EMBL" id="JARJLG010000148">
    <property type="protein sequence ID" value="KAJ7736587.1"/>
    <property type="molecule type" value="Genomic_DNA"/>
</dbReference>
<evidence type="ECO:0000256" key="3">
    <source>
        <dbReference type="ARBA" id="ARBA00004721"/>
    </source>
</evidence>
<evidence type="ECO:0000313" key="14">
    <source>
        <dbReference type="Proteomes" id="UP001215280"/>
    </source>
</evidence>
<dbReference type="Gene3D" id="1.10.630.10">
    <property type="entry name" value="Cytochrome P450"/>
    <property type="match status" value="1"/>
</dbReference>
<proteinExistence type="inferred from homology"/>
<evidence type="ECO:0000256" key="11">
    <source>
        <dbReference type="ARBA" id="ARBA00023033"/>
    </source>
</evidence>
<gene>
    <name evidence="13" type="ORF">DFH07DRAFT_966821</name>
</gene>
<evidence type="ECO:0000256" key="8">
    <source>
        <dbReference type="ARBA" id="ARBA00022989"/>
    </source>
</evidence>
<keyword evidence="12" id="KW-0472">Membrane</keyword>
<evidence type="ECO:0000256" key="4">
    <source>
        <dbReference type="ARBA" id="ARBA00010617"/>
    </source>
</evidence>
<comment type="similarity">
    <text evidence="4">Belongs to the cytochrome P450 family.</text>
</comment>
<dbReference type="PANTHER" id="PTHR24305">
    <property type="entry name" value="CYTOCHROME P450"/>
    <property type="match status" value="1"/>
</dbReference>
<dbReference type="InterPro" id="IPR001128">
    <property type="entry name" value="Cyt_P450"/>
</dbReference>
<evidence type="ECO:0000256" key="2">
    <source>
        <dbReference type="ARBA" id="ARBA00004370"/>
    </source>
</evidence>
<sequence>MSNDVVLVNMSSIVHGGQETTHSSLARFLSLVAANPDLQQRLRVELQDAKAKKAPREDLDFNELERLPLLDAVVREMLRVYSPVTFVWRQWAFSILPEIPL</sequence>
<dbReference type="GO" id="GO:0016020">
    <property type="term" value="C:membrane"/>
    <property type="evidence" value="ECO:0007669"/>
    <property type="project" value="UniProtKB-SubCell"/>
</dbReference>